<proteinExistence type="predicted"/>
<sequence>MVEECQRQLEDGELSSYARELHTLRALYIESLRRTPLMDVKRRDSSVDSICAVWGSPKRHSERFLGFESSHESEEASETRSSRFPSASERYTAQISTRSPNLGYTNASLDYDLHQSAWDVALATRNRHREGDATSIVMGIDIGIDIAMDTGMDMGIGMVTAMVTATVINIVIVAIITRNQVHLGQLLCQNKASQKLAMSNDRRKWCFL</sequence>
<keyword evidence="2" id="KW-0812">Transmembrane</keyword>
<protein>
    <submittedName>
        <fullName evidence="3">Uncharacterized protein</fullName>
    </submittedName>
</protein>
<comment type="caution">
    <text evidence="3">The sequence shown here is derived from an EMBL/GenBank/DDBJ whole genome shotgun (WGS) entry which is preliminary data.</text>
</comment>
<feature type="transmembrane region" description="Helical" evidence="2">
    <location>
        <begin position="154"/>
        <end position="176"/>
    </location>
</feature>
<gene>
    <name evidence="3" type="ORF">FPANT_1893</name>
</gene>
<dbReference type="EMBL" id="JAAOAR010000075">
    <property type="protein sequence ID" value="KAF5601029.1"/>
    <property type="molecule type" value="Genomic_DNA"/>
</dbReference>
<evidence type="ECO:0000256" key="1">
    <source>
        <dbReference type="SAM" id="MobiDB-lite"/>
    </source>
</evidence>
<dbReference type="Proteomes" id="UP000544095">
    <property type="component" value="Unassembled WGS sequence"/>
</dbReference>
<evidence type="ECO:0000256" key="2">
    <source>
        <dbReference type="SAM" id="Phobius"/>
    </source>
</evidence>
<evidence type="ECO:0000313" key="3">
    <source>
        <dbReference type="EMBL" id="KAF5601029.1"/>
    </source>
</evidence>
<keyword evidence="2" id="KW-0472">Membrane</keyword>
<evidence type="ECO:0000313" key="4">
    <source>
        <dbReference type="Proteomes" id="UP000544095"/>
    </source>
</evidence>
<dbReference type="AlphaFoldDB" id="A0A8H5PQI3"/>
<feature type="region of interest" description="Disordered" evidence="1">
    <location>
        <begin position="65"/>
        <end position="90"/>
    </location>
</feature>
<feature type="compositionally biased region" description="Basic and acidic residues" evidence="1">
    <location>
        <begin position="65"/>
        <end position="81"/>
    </location>
</feature>
<organism evidence="3 4">
    <name type="scientific">Fusarium pseudoanthophilum</name>
    <dbReference type="NCBI Taxonomy" id="48495"/>
    <lineage>
        <taxon>Eukaryota</taxon>
        <taxon>Fungi</taxon>
        <taxon>Dikarya</taxon>
        <taxon>Ascomycota</taxon>
        <taxon>Pezizomycotina</taxon>
        <taxon>Sordariomycetes</taxon>
        <taxon>Hypocreomycetidae</taxon>
        <taxon>Hypocreales</taxon>
        <taxon>Nectriaceae</taxon>
        <taxon>Fusarium</taxon>
        <taxon>Fusarium fujikuroi species complex</taxon>
    </lineage>
</organism>
<accession>A0A8H5PQI3</accession>
<keyword evidence="2" id="KW-1133">Transmembrane helix</keyword>
<name>A0A8H5PQI3_9HYPO</name>
<reference evidence="3 4" key="1">
    <citation type="submission" date="2020-05" db="EMBL/GenBank/DDBJ databases">
        <title>Identification and distribution of gene clusters putatively required for synthesis of sphingolipid metabolism inhibitors in phylogenetically diverse species of the filamentous fungus Fusarium.</title>
        <authorList>
            <person name="Kim H.-S."/>
            <person name="Busman M."/>
            <person name="Brown D.W."/>
            <person name="Divon H."/>
            <person name="Uhlig S."/>
            <person name="Proctor R.H."/>
        </authorList>
    </citation>
    <scope>NUCLEOTIDE SEQUENCE [LARGE SCALE GENOMIC DNA]</scope>
    <source>
        <strain evidence="3 4">NRRL 25211</strain>
    </source>
</reference>
<keyword evidence="4" id="KW-1185">Reference proteome</keyword>